<dbReference type="HOGENOM" id="CLU_882834_0_0_1"/>
<proteinExistence type="predicted"/>
<reference evidence="2 3" key="1">
    <citation type="journal article" date="2012" name="Science">
        <title>The Paleozoic origin of enzymatic lignin decomposition reconstructed from 31 fungal genomes.</title>
        <authorList>
            <person name="Floudas D."/>
            <person name="Binder M."/>
            <person name="Riley R."/>
            <person name="Barry K."/>
            <person name="Blanchette R.A."/>
            <person name="Henrissat B."/>
            <person name="Martinez A.T."/>
            <person name="Otillar R."/>
            <person name="Spatafora J.W."/>
            <person name="Yadav J.S."/>
            <person name="Aerts A."/>
            <person name="Benoit I."/>
            <person name="Boyd A."/>
            <person name="Carlson A."/>
            <person name="Copeland A."/>
            <person name="Coutinho P.M."/>
            <person name="de Vries R.P."/>
            <person name="Ferreira P."/>
            <person name="Findley K."/>
            <person name="Foster B."/>
            <person name="Gaskell J."/>
            <person name="Glotzer D."/>
            <person name="Gorecki P."/>
            <person name="Heitman J."/>
            <person name="Hesse C."/>
            <person name="Hori C."/>
            <person name="Igarashi K."/>
            <person name="Jurgens J.A."/>
            <person name="Kallen N."/>
            <person name="Kersten P."/>
            <person name="Kohler A."/>
            <person name="Kuees U."/>
            <person name="Kumar T.K.A."/>
            <person name="Kuo A."/>
            <person name="LaButti K."/>
            <person name="Larrondo L.F."/>
            <person name="Lindquist E."/>
            <person name="Ling A."/>
            <person name="Lombard V."/>
            <person name="Lucas S."/>
            <person name="Lundell T."/>
            <person name="Martin R."/>
            <person name="McLaughlin D.J."/>
            <person name="Morgenstern I."/>
            <person name="Morin E."/>
            <person name="Murat C."/>
            <person name="Nagy L.G."/>
            <person name="Nolan M."/>
            <person name="Ohm R.A."/>
            <person name="Patyshakuliyeva A."/>
            <person name="Rokas A."/>
            <person name="Ruiz-Duenas F.J."/>
            <person name="Sabat G."/>
            <person name="Salamov A."/>
            <person name="Samejima M."/>
            <person name="Schmutz J."/>
            <person name="Slot J.C."/>
            <person name="St John F."/>
            <person name="Stenlid J."/>
            <person name="Sun H."/>
            <person name="Sun S."/>
            <person name="Syed K."/>
            <person name="Tsang A."/>
            <person name="Wiebenga A."/>
            <person name="Young D."/>
            <person name="Pisabarro A."/>
            <person name="Eastwood D.C."/>
            <person name="Martin F."/>
            <person name="Cullen D."/>
            <person name="Grigoriev I.V."/>
            <person name="Hibbett D.S."/>
        </authorList>
    </citation>
    <scope>NUCLEOTIDE SEQUENCE [LARGE SCALE GENOMIC DNA]</scope>
    <source>
        <strain evidence="2 3">DJM-731 SS1</strain>
    </source>
</reference>
<dbReference type="EMBL" id="JH795857">
    <property type="protein sequence ID" value="EJU04595.1"/>
    <property type="molecule type" value="Genomic_DNA"/>
</dbReference>
<evidence type="ECO:0000256" key="1">
    <source>
        <dbReference type="SAM" id="MobiDB-lite"/>
    </source>
</evidence>
<accession>M5G8T7</accession>
<feature type="region of interest" description="Disordered" evidence="1">
    <location>
        <begin position="27"/>
        <end position="95"/>
    </location>
</feature>
<feature type="compositionally biased region" description="Basic residues" evidence="1">
    <location>
        <begin position="41"/>
        <end position="54"/>
    </location>
</feature>
<evidence type="ECO:0000313" key="3">
    <source>
        <dbReference type="Proteomes" id="UP000030653"/>
    </source>
</evidence>
<dbReference type="RefSeq" id="XP_040631489.1">
    <property type="nucleotide sequence ID" value="XM_040767933.1"/>
</dbReference>
<gene>
    <name evidence="2" type="ORF">DACRYDRAFT_104477</name>
</gene>
<sequence length="315" mass="34496">MSKVNLSEETIRDAQEMVSSILGMVTDVDSKLMDAVGPSAGKRRGMKGKGKGKGRAQEKEKEKDNGKKEKGKEDANIKENVQWGKSGRAKKVDKTSLVSLPSPLVKPEKGKAKVKEMTPAKPVMPHLDNDANKTLPATRAHGRLMKEDSRNAGWMPEETLVKVLMATVDEAVRESFSAKHCMTCIAKAAALPSAPLEQLFLPDTPEPKPVEETAEKPADKKKQKPVHSYAPAKPKKHEQEDDKDLVGPLQNQSCLPEAKVKLPVMPLHMAEHKMLKLQKSLHTAQKAVDAAQKAMDTVTSWADQVQTLLGRALAE</sequence>
<feature type="region of interest" description="Disordered" evidence="1">
    <location>
        <begin position="199"/>
        <end position="252"/>
    </location>
</feature>
<organism evidence="2 3">
    <name type="scientific">Dacryopinax primogenitus (strain DJM 731)</name>
    <name type="common">Brown rot fungus</name>
    <dbReference type="NCBI Taxonomy" id="1858805"/>
    <lineage>
        <taxon>Eukaryota</taxon>
        <taxon>Fungi</taxon>
        <taxon>Dikarya</taxon>
        <taxon>Basidiomycota</taxon>
        <taxon>Agaricomycotina</taxon>
        <taxon>Dacrymycetes</taxon>
        <taxon>Dacrymycetales</taxon>
        <taxon>Dacrymycetaceae</taxon>
        <taxon>Dacryopinax</taxon>
    </lineage>
</organism>
<feature type="compositionally biased region" description="Basic and acidic residues" evidence="1">
    <location>
        <begin position="205"/>
        <end position="220"/>
    </location>
</feature>
<evidence type="ECO:0000313" key="2">
    <source>
        <dbReference type="EMBL" id="EJU04595.1"/>
    </source>
</evidence>
<dbReference type="Proteomes" id="UP000030653">
    <property type="component" value="Unassembled WGS sequence"/>
</dbReference>
<keyword evidence="3" id="KW-1185">Reference proteome</keyword>
<feature type="compositionally biased region" description="Basic and acidic residues" evidence="1">
    <location>
        <begin position="55"/>
        <end position="77"/>
    </location>
</feature>
<dbReference type="OrthoDB" id="782330at2759"/>
<protein>
    <submittedName>
        <fullName evidence="2">Uncharacterized protein</fullName>
    </submittedName>
</protein>
<dbReference type="GeneID" id="63682995"/>
<name>M5G8T7_DACPD</name>
<dbReference type="AlphaFoldDB" id="M5G8T7"/>